<dbReference type="InterPro" id="IPR019734">
    <property type="entry name" value="TPR_rpt"/>
</dbReference>
<organism evidence="5 6">
    <name type="scientific">Mangrovivirga cuniculi</name>
    <dbReference type="NCBI Taxonomy" id="2715131"/>
    <lineage>
        <taxon>Bacteria</taxon>
        <taxon>Pseudomonadati</taxon>
        <taxon>Bacteroidota</taxon>
        <taxon>Cytophagia</taxon>
        <taxon>Cytophagales</taxon>
        <taxon>Mangrovivirgaceae</taxon>
        <taxon>Mangrovivirga</taxon>
    </lineage>
</organism>
<dbReference type="AlphaFoldDB" id="A0A4D7JSH9"/>
<feature type="repeat" description="TPR" evidence="3">
    <location>
        <begin position="104"/>
        <end position="137"/>
    </location>
</feature>
<evidence type="ECO:0000256" key="2">
    <source>
        <dbReference type="ARBA" id="ARBA00022803"/>
    </source>
</evidence>
<dbReference type="OrthoDB" id="5508659at2"/>
<evidence type="ECO:0000256" key="3">
    <source>
        <dbReference type="PROSITE-ProRule" id="PRU00339"/>
    </source>
</evidence>
<gene>
    <name evidence="5" type="ORF">DCC35_09850</name>
</gene>
<evidence type="ECO:0000256" key="4">
    <source>
        <dbReference type="SAM" id="MobiDB-lite"/>
    </source>
</evidence>
<feature type="repeat" description="TPR" evidence="3">
    <location>
        <begin position="70"/>
        <end position="103"/>
    </location>
</feature>
<name>A0A4D7JSH9_9BACT</name>
<keyword evidence="2 3" id="KW-0802">TPR repeat</keyword>
<dbReference type="PANTHER" id="PTHR44858:SF1">
    <property type="entry name" value="UDP-N-ACETYLGLUCOSAMINE--PEPTIDE N-ACETYLGLUCOSAMINYLTRANSFERASE SPINDLY-RELATED"/>
    <property type="match status" value="1"/>
</dbReference>
<evidence type="ECO:0000313" key="6">
    <source>
        <dbReference type="Proteomes" id="UP000298616"/>
    </source>
</evidence>
<reference evidence="5 6" key="1">
    <citation type="submission" date="2018-04" db="EMBL/GenBank/DDBJ databases">
        <title>Complete genome uncultured novel isolate.</title>
        <authorList>
            <person name="Merlino G."/>
        </authorList>
    </citation>
    <scope>NUCLEOTIDE SEQUENCE [LARGE SCALE GENOMIC DNA]</scope>
    <source>
        <strain evidence="6">R1DC9</strain>
    </source>
</reference>
<protein>
    <submittedName>
        <fullName evidence="5">Uncharacterized protein</fullName>
    </submittedName>
</protein>
<dbReference type="KEGG" id="fpf:DCC35_09850"/>
<evidence type="ECO:0000313" key="5">
    <source>
        <dbReference type="EMBL" id="QCK15026.1"/>
    </source>
</evidence>
<accession>A0A4D7JSH9</accession>
<dbReference type="Pfam" id="PF13181">
    <property type="entry name" value="TPR_8"/>
    <property type="match status" value="2"/>
</dbReference>
<keyword evidence="1" id="KW-0677">Repeat</keyword>
<dbReference type="Gene3D" id="1.25.40.10">
    <property type="entry name" value="Tetratricopeptide repeat domain"/>
    <property type="match status" value="2"/>
</dbReference>
<evidence type="ECO:0000256" key="1">
    <source>
        <dbReference type="ARBA" id="ARBA00022737"/>
    </source>
</evidence>
<dbReference type="Pfam" id="PF13414">
    <property type="entry name" value="TPR_11"/>
    <property type="match status" value="1"/>
</dbReference>
<feature type="compositionally biased region" description="Basic and acidic residues" evidence="4">
    <location>
        <begin position="164"/>
        <end position="174"/>
    </location>
</feature>
<dbReference type="SMART" id="SM00028">
    <property type="entry name" value="TPR"/>
    <property type="match status" value="5"/>
</dbReference>
<proteinExistence type="predicted"/>
<dbReference type="RefSeq" id="WP_137090613.1">
    <property type="nucleotide sequence ID" value="NZ_CP028923.1"/>
</dbReference>
<keyword evidence="6" id="KW-1185">Reference proteome</keyword>
<dbReference type="SUPFAM" id="SSF48452">
    <property type="entry name" value="TPR-like"/>
    <property type="match status" value="1"/>
</dbReference>
<dbReference type="PANTHER" id="PTHR44858">
    <property type="entry name" value="TETRATRICOPEPTIDE REPEAT PROTEIN 6"/>
    <property type="match status" value="1"/>
</dbReference>
<sequence>MIVEEVLAKGKQLCSEEKFEEAIFHFNQILEENDKNLDALYNRAKAYSKLNMFEKSISDFDKLVDQTNSPSMISERALAYFLNKNQEAAIKDLNLAAELDPENPYRYSSRAFIKDRLGDLEGAIQDYTKAIELDPEDAIAYNNRGLVEEKLGRKEAAQISFKRADSIADGKPEEQNSNSENVSPEIPEPKTEIKTSQSKNSKKLSFTQLLKTTRNIISDKKERADFFDFIKSLTKK</sequence>
<feature type="region of interest" description="Disordered" evidence="4">
    <location>
        <begin position="164"/>
        <end position="201"/>
    </location>
</feature>
<dbReference type="InterPro" id="IPR050498">
    <property type="entry name" value="Ycf3"/>
</dbReference>
<dbReference type="InterPro" id="IPR011990">
    <property type="entry name" value="TPR-like_helical_dom_sf"/>
</dbReference>
<dbReference type="EMBL" id="CP028923">
    <property type="protein sequence ID" value="QCK15026.1"/>
    <property type="molecule type" value="Genomic_DNA"/>
</dbReference>
<dbReference type="PROSITE" id="PS50005">
    <property type="entry name" value="TPR"/>
    <property type="match status" value="2"/>
</dbReference>
<dbReference type="Proteomes" id="UP000298616">
    <property type="component" value="Chromosome"/>
</dbReference>